<dbReference type="InParanoid" id="A0A1Q3BZU8"/>
<comment type="caution">
    <text evidence="2">The sequence shown here is derived from an EMBL/GenBank/DDBJ whole genome shotgun (WGS) entry which is preliminary data.</text>
</comment>
<proteinExistence type="predicted"/>
<dbReference type="PANTHER" id="PTHR36009">
    <property type="match status" value="1"/>
</dbReference>
<dbReference type="EMBL" id="BDDD01001117">
    <property type="protein sequence ID" value="GAV73540.1"/>
    <property type="molecule type" value="Genomic_DNA"/>
</dbReference>
<evidence type="ECO:0000313" key="2">
    <source>
        <dbReference type="EMBL" id="GAV73540.1"/>
    </source>
</evidence>
<dbReference type="OrthoDB" id="47210at2759"/>
<sequence>MNEVLVSLWHIMGLWPLVFIMVLLPTAVVYHGYIMLLLPIGRSSKIYFHSLVVHMVFYLWKPPPPSVEEIELEKWLEGYQYFRESNLIHIMSIDFTIVGSFWVYNIITARIWNACFTESSFVYSWWTTLHQA</sequence>
<keyword evidence="1" id="KW-0812">Transmembrane</keyword>
<organism evidence="2 3">
    <name type="scientific">Cephalotus follicularis</name>
    <name type="common">Albany pitcher plant</name>
    <dbReference type="NCBI Taxonomy" id="3775"/>
    <lineage>
        <taxon>Eukaryota</taxon>
        <taxon>Viridiplantae</taxon>
        <taxon>Streptophyta</taxon>
        <taxon>Embryophyta</taxon>
        <taxon>Tracheophyta</taxon>
        <taxon>Spermatophyta</taxon>
        <taxon>Magnoliopsida</taxon>
        <taxon>eudicotyledons</taxon>
        <taxon>Gunneridae</taxon>
        <taxon>Pentapetalae</taxon>
        <taxon>rosids</taxon>
        <taxon>fabids</taxon>
        <taxon>Oxalidales</taxon>
        <taxon>Cephalotaceae</taxon>
        <taxon>Cephalotus</taxon>
    </lineage>
</organism>
<feature type="transmembrane region" description="Helical" evidence="1">
    <location>
        <begin position="87"/>
        <end position="107"/>
    </location>
</feature>
<keyword evidence="1" id="KW-0472">Membrane</keyword>
<reference evidence="3" key="1">
    <citation type="submission" date="2016-04" db="EMBL/GenBank/DDBJ databases">
        <title>Cephalotus genome sequencing.</title>
        <authorList>
            <person name="Fukushima K."/>
            <person name="Hasebe M."/>
            <person name="Fang X."/>
        </authorList>
    </citation>
    <scope>NUCLEOTIDE SEQUENCE [LARGE SCALE GENOMIC DNA]</scope>
    <source>
        <strain evidence="3">cv. St1</strain>
    </source>
</reference>
<gene>
    <name evidence="2" type="ORF">CFOL_v3_17024</name>
</gene>
<dbReference type="STRING" id="3775.A0A1Q3BZU8"/>
<protein>
    <submittedName>
        <fullName evidence="2">Uncharacterized protein</fullName>
    </submittedName>
</protein>
<keyword evidence="3" id="KW-1185">Reference proteome</keyword>
<evidence type="ECO:0000256" key="1">
    <source>
        <dbReference type="SAM" id="Phobius"/>
    </source>
</evidence>
<evidence type="ECO:0000313" key="3">
    <source>
        <dbReference type="Proteomes" id="UP000187406"/>
    </source>
</evidence>
<keyword evidence="1" id="KW-1133">Transmembrane helix</keyword>
<dbReference type="PANTHER" id="PTHR36009:SF3">
    <property type="entry name" value="TRANSMEMBRANE PROTEIN"/>
    <property type="match status" value="1"/>
</dbReference>
<dbReference type="Proteomes" id="UP000187406">
    <property type="component" value="Unassembled WGS sequence"/>
</dbReference>
<name>A0A1Q3BZU8_CEPFO</name>
<dbReference type="AlphaFoldDB" id="A0A1Q3BZU8"/>
<accession>A0A1Q3BZU8</accession>
<feature type="transmembrane region" description="Helical" evidence="1">
    <location>
        <begin position="12"/>
        <end position="34"/>
    </location>
</feature>